<dbReference type="OrthoDB" id="7961152at2"/>
<protein>
    <recommendedName>
        <fullName evidence="1">DUF6455 domain-containing protein</fullName>
    </recommendedName>
</protein>
<dbReference type="Proteomes" id="UP000223606">
    <property type="component" value="Chromosome 1"/>
</dbReference>
<gene>
    <name evidence="2" type="ORF">HDIA_3661</name>
</gene>
<feature type="domain" description="DUF6455" evidence="1">
    <location>
        <begin position="13"/>
        <end position="78"/>
    </location>
</feature>
<organism evidence="2 3">
    <name type="scientific">Hartmannibacter diazotrophicus</name>
    <dbReference type="NCBI Taxonomy" id="1482074"/>
    <lineage>
        <taxon>Bacteria</taxon>
        <taxon>Pseudomonadati</taxon>
        <taxon>Pseudomonadota</taxon>
        <taxon>Alphaproteobacteria</taxon>
        <taxon>Hyphomicrobiales</taxon>
        <taxon>Pleomorphomonadaceae</taxon>
        <taxon>Hartmannibacter</taxon>
    </lineage>
</organism>
<dbReference type="InterPro" id="IPR045601">
    <property type="entry name" value="DUF6455"/>
</dbReference>
<dbReference type="Pfam" id="PF20056">
    <property type="entry name" value="DUF6455"/>
    <property type="match status" value="1"/>
</dbReference>
<evidence type="ECO:0000313" key="3">
    <source>
        <dbReference type="Proteomes" id="UP000223606"/>
    </source>
</evidence>
<reference evidence="3" key="1">
    <citation type="submission" date="2017-09" db="EMBL/GenBank/DDBJ databases">
        <title>Genome sequence of Nannocystis excedens DSM 71.</title>
        <authorList>
            <person name="Blom J."/>
        </authorList>
    </citation>
    <scope>NUCLEOTIDE SEQUENCE [LARGE SCALE GENOMIC DNA]</scope>
    <source>
        <strain evidence="3">type strain: E19</strain>
    </source>
</reference>
<name>A0A2C9DA57_9HYPH</name>
<dbReference type="KEGG" id="hdi:HDIA_3661"/>
<evidence type="ECO:0000259" key="1">
    <source>
        <dbReference type="Pfam" id="PF20056"/>
    </source>
</evidence>
<evidence type="ECO:0000313" key="2">
    <source>
        <dbReference type="EMBL" id="SON57202.1"/>
    </source>
</evidence>
<sequence length="85" mass="9199">MTDRPNIDTAIPHLMGRMASTLGINPAEAFDPATIEAAAERCTHCPDVAACREWLDLAAIRGADRPPELCANHDLFEKAGQIETI</sequence>
<accession>A0A2C9DA57</accession>
<proteinExistence type="predicted"/>
<dbReference type="EMBL" id="LT960614">
    <property type="protein sequence ID" value="SON57202.1"/>
    <property type="molecule type" value="Genomic_DNA"/>
</dbReference>
<keyword evidence="3" id="KW-1185">Reference proteome</keyword>
<dbReference type="RefSeq" id="WP_099557492.1">
    <property type="nucleotide sequence ID" value="NZ_LT960614.1"/>
</dbReference>
<dbReference type="AlphaFoldDB" id="A0A2C9DA57"/>